<accession>A0A0M3KA09</accession>
<proteinExistence type="predicted"/>
<dbReference type="WBParaSite" id="ASIM_0001780501-mRNA-1">
    <property type="protein sequence ID" value="ASIM_0001780501-mRNA-1"/>
    <property type="gene ID" value="ASIM_0001780501"/>
</dbReference>
<evidence type="ECO:0000259" key="9">
    <source>
        <dbReference type="Pfam" id="PF16916"/>
    </source>
</evidence>
<feature type="region of interest" description="Disordered" evidence="7">
    <location>
        <begin position="59"/>
        <end position="101"/>
    </location>
</feature>
<protein>
    <submittedName>
        <fullName evidence="12">ZT_dimer domain-containing protein</fullName>
    </submittedName>
</protein>
<dbReference type="FunFam" id="3.30.70.1350:FF:000001">
    <property type="entry name" value="Metal tolerance protein 11"/>
    <property type="match status" value="1"/>
</dbReference>
<gene>
    <name evidence="10" type="ORF">ASIM_LOCUS17207</name>
</gene>
<dbReference type="EMBL" id="UYRR01033860">
    <property type="protein sequence ID" value="VDK59783.1"/>
    <property type="molecule type" value="Genomic_DNA"/>
</dbReference>
<reference evidence="10 11" key="2">
    <citation type="submission" date="2018-11" db="EMBL/GenBank/DDBJ databases">
        <authorList>
            <consortium name="Pathogen Informatics"/>
        </authorList>
    </citation>
    <scope>NUCLEOTIDE SEQUENCE [LARGE SCALE GENOMIC DNA]</scope>
</reference>
<dbReference type="GO" id="GO:0016020">
    <property type="term" value="C:membrane"/>
    <property type="evidence" value="ECO:0007669"/>
    <property type="project" value="TreeGrafter"/>
</dbReference>
<dbReference type="Proteomes" id="UP000267096">
    <property type="component" value="Unassembled WGS sequence"/>
</dbReference>
<evidence type="ECO:0000313" key="12">
    <source>
        <dbReference type="WBParaSite" id="ASIM_0001780501-mRNA-1"/>
    </source>
</evidence>
<keyword evidence="6 8" id="KW-0472">Membrane</keyword>
<evidence type="ECO:0000256" key="2">
    <source>
        <dbReference type="ARBA" id="ARBA00022448"/>
    </source>
</evidence>
<comment type="subcellular location">
    <subcellularLocation>
        <location evidence="1">Endomembrane system</location>
        <topology evidence="1">Multi-pass membrane protein</topology>
    </subcellularLocation>
</comment>
<evidence type="ECO:0000256" key="4">
    <source>
        <dbReference type="ARBA" id="ARBA00022989"/>
    </source>
</evidence>
<sequence>MTNINRKLLRNSMSTNESSSSSLGVMQPQTSQISPRIVKNPKKVTKFYRKQSDLMENFKRDSSIIEESQRRRQKARSISRSPPLDDKDLESGKLLSNGDTVIDTDEENKDELNMLQVQPPAHSSCFKRQSSILSLKRPAEMDKAARCLAMATLMVNISLVISKLCAWAASKFWIYLDPIGAIIVSIYIATTWYFTGKQHLAMLSGKSAEPEFINRIVKVCVEHDPRIDYIDTVYVYHFGLRFLVEVHVVMDALMTLKTAHDISESLQTNIESLEEVERAFVHCDYEFSHMPTDEHKVV</sequence>
<dbReference type="InterPro" id="IPR036837">
    <property type="entry name" value="Cation_efflux_CTD_sf"/>
</dbReference>
<feature type="compositionally biased region" description="Low complexity" evidence="7">
    <location>
        <begin position="12"/>
        <end position="22"/>
    </location>
</feature>
<dbReference type="Gene3D" id="3.30.70.1350">
    <property type="entry name" value="Cation efflux protein, cytoplasmic domain"/>
    <property type="match status" value="1"/>
</dbReference>
<feature type="region of interest" description="Disordered" evidence="7">
    <location>
        <begin position="1"/>
        <end position="38"/>
    </location>
</feature>
<dbReference type="Pfam" id="PF16916">
    <property type="entry name" value="ZT_dimer"/>
    <property type="match status" value="1"/>
</dbReference>
<feature type="transmembrane region" description="Helical" evidence="8">
    <location>
        <begin position="175"/>
        <end position="194"/>
    </location>
</feature>
<name>A0A0M3KA09_ANISI</name>
<dbReference type="SUPFAM" id="SSF160240">
    <property type="entry name" value="Cation efflux protein cytoplasmic domain-like"/>
    <property type="match status" value="1"/>
</dbReference>
<evidence type="ECO:0000256" key="8">
    <source>
        <dbReference type="SAM" id="Phobius"/>
    </source>
</evidence>
<dbReference type="InterPro" id="IPR050291">
    <property type="entry name" value="CDF_Transporter"/>
</dbReference>
<feature type="domain" description="Cation efflux protein cytoplasmic" evidence="9">
    <location>
        <begin position="209"/>
        <end position="284"/>
    </location>
</feature>
<feature type="compositionally biased region" description="Polar residues" evidence="7">
    <location>
        <begin position="23"/>
        <end position="34"/>
    </location>
</feature>
<dbReference type="InterPro" id="IPR027469">
    <property type="entry name" value="Cation_efflux_TMD_sf"/>
</dbReference>
<dbReference type="GO" id="GO:0012505">
    <property type="term" value="C:endomembrane system"/>
    <property type="evidence" value="ECO:0007669"/>
    <property type="project" value="UniProtKB-SubCell"/>
</dbReference>
<dbReference type="AlphaFoldDB" id="A0A0M3KA09"/>
<evidence type="ECO:0000313" key="11">
    <source>
        <dbReference type="Proteomes" id="UP000267096"/>
    </source>
</evidence>
<keyword evidence="2" id="KW-0813">Transport</keyword>
<reference evidence="12" key="1">
    <citation type="submission" date="2017-02" db="UniProtKB">
        <authorList>
            <consortium name="WormBaseParasite"/>
        </authorList>
    </citation>
    <scope>IDENTIFICATION</scope>
</reference>
<keyword evidence="5" id="KW-0406">Ion transport</keyword>
<dbReference type="GO" id="GO:0008324">
    <property type="term" value="F:monoatomic cation transmembrane transporter activity"/>
    <property type="evidence" value="ECO:0007669"/>
    <property type="project" value="TreeGrafter"/>
</dbReference>
<keyword evidence="3 8" id="KW-0812">Transmembrane</keyword>
<dbReference type="SUPFAM" id="SSF161111">
    <property type="entry name" value="Cation efflux protein transmembrane domain-like"/>
    <property type="match status" value="1"/>
</dbReference>
<feature type="transmembrane region" description="Helical" evidence="8">
    <location>
        <begin position="147"/>
        <end position="169"/>
    </location>
</feature>
<dbReference type="OrthoDB" id="78296at2759"/>
<feature type="compositionally biased region" description="Basic and acidic residues" evidence="7">
    <location>
        <begin position="59"/>
        <end position="70"/>
    </location>
</feature>
<evidence type="ECO:0000256" key="5">
    <source>
        <dbReference type="ARBA" id="ARBA00023065"/>
    </source>
</evidence>
<organism evidence="12">
    <name type="scientific">Anisakis simplex</name>
    <name type="common">Herring worm</name>
    <dbReference type="NCBI Taxonomy" id="6269"/>
    <lineage>
        <taxon>Eukaryota</taxon>
        <taxon>Metazoa</taxon>
        <taxon>Ecdysozoa</taxon>
        <taxon>Nematoda</taxon>
        <taxon>Chromadorea</taxon>
        <taxon>Rhabditida</taxon>
        <taxon>Spirurina</taxon>
        <taxon>Ascaridomorpha</taxon>
        <taxon>Ascaridoidea</taxon>
        <taxon>Anisakidae</taxon>
        <taxon>Anisakis</taxon>
        <taxon>Anisakis simplex complex</taxon>
    </lineage>
</organism>
<dbReference type="InterPro" id="IPR027470">
    <property type="entry name" value="Cation_efflux_CTD"/>
</dbReference>
<evidence type="ECO:0000256" key="6">
    <source>
        <dbReference type="ARBA" id="ARBA00023136"/>
    </source>
</evidence>
<dbReference type="PANTHER" id="PTHR43840:SF13">
    <property type="entry name" value="CATION EFFLUX PROTEIN CYTOPLASMIC DOMAIN-CONTAINING PROTEIN"/>
    <property type="match status" value="1"/>
</dbReference>
<evidence type="ECO:0000256" key="7">
    <source>
        <dbReference type="SAM" id="MobiDB-lite"/>
    </source>
</evidence>
<keyword evidence="11" id="KW-1185">Reference proteome</keyword>
<evidence type="ECO:0000313" key="10">
    <source>
        <dbReference type="EMBL" id="VDK59783.1"/>
    </source>
</evidence>
<keyword evidence="4 8" id="KW-1133">Transmembrane helix</keyword>
<evidence type="ECO:0000256" key="1">
    <source>
        <dbReference type="ARBA" id="ARBA00004127"/>
    </source>
</evidence>
<evidence type="ECO:0000256" key="3">
    <source>
        <dbReference type="ARBA" id="ARBA00022692"/>
    </source>
</evidence>
<dbReference type="PANTHER" id="PTHR43840">
    <property type="entry name" value="MITOCHONDRIAL METAL TRANSPORTER 1-RELATED"/>
    <property type="match status" value="1"/>
</dbReference>
<dbReference type="Gene3D" id="1.20.1510.10">
    <property type="entry name" value="Cation efflux protein transmembrane domain"/>
    <property type="match status" value="1"/>
</dbReference>